<dbReference type="AlphaFoldDB" id="A0A221SXP0"/>
<evidence type="ECO:0000313" key="1">
    <source>
        <dbReference type="EMBL" id="ASN81391.1"/>
    </source>
</evidence>
<gene>
    <name evidence="1" type="ORF">DFI_10560</name>
</gene>
<dbReference type="KEGG" id="dfc:DFI_10560"/>
<dbReference type="Proteomes" id="UP000259030">
    <property type="component" value="Chromosome"/>
</dbReference>
<dbReference type="EMBL" id="CP021081">
    <property type="protein sequence ID" value="ASN81391.1"/>
    <property type="molecule type" value="Genomic_DNA"/>
</dbReference>
<dbReference type="RefSeq" id="WP_027463075.1">
    <property type="nucleotide sequence ID" value="NZ_CP021081.1"/>
</dbReference>
<protein>
    <submittedName>
        <fullName evidence="1">Uncharacterized protein</fullName>
    </submittedName>
</protein>
<organism evidence="1 2">
    <name type="scientific">Deinococcus ficus</name>
    <dbReference type="NCBI Taxonomy" id="317577"/>
    <lineage>
        <taxon>Bacteria</taxon>
        <taxon>Thermotogati</taxon>
        <taxon>Deinococcota</taxon>
        <taxon>Deinococci</taxon>
        <taxon>Deinococcales</taxon>
        <taxon>Deinococcaceae</taxon>
        <taxon>Deinococcus</taxon>
    </lineage>
</organism>
<keyword evidence="2" id="KW-1185">Reference proteome</keyword>
<evidence type="ECO:0000313" key="2">
    <source>
        <dbReference type="Proteomes" id="UP000259030"/>
    </source>
</evidence>
<sequence>MTTAPARPAPTAHPSTDSLSLAQAVVYVAASLMTRKVYQTVELPGEASVVYAGDVNHDIQLLDVHRHSNVSGTFEAGHVQLLDERTGQRAEFTLTGNTLRGVMGPAQTPFHGSIERDRVFLFDDVRKTRQVFTVRPERMNGRQALTRPPLA</sequence>
<name>A0A221SXP0_9DEIO</name>
<accession>A0A221SXP0</accession>
<reference evidence="1 2" key="1">
    <citation type="submission" date="2017-05" db="EMBL/GenBank/DDBJ databases">
        <title>The complete genome sequence of Deinococcus ficus isolated from the rhizosphere of the Ficus religiosa L. in Taiwan.</title>
        <authorList>
            <person name="Wu K.-M."/>
            <person name="Liao T.-L."/>
            <person name="Liu Y.-M."/>
            <person name="Young C.-C."/>
            <person name="Tsai S.-F."/>
        </authorList>
    </citation>
    <scope>NUCLEOTIDE SEQUENCE [LARGE SCALE GENOMIC DNA]</scope>
    <source>
        <strain evidence="1 2">CC-FR2-10</strain>
    </source>
</reference>
<proteinExistence type="predicted"/>